<keyword evidence="6" id="KW-0333">Golgi apparatus</keyword>
<keyword evidence="4" id="KW-0813">Transport</keyword>
<comment type="subcellular location">
    <subcellularLocation>
        <location evidence="1">Golgi apparatus membrane</location>
        <topology evidence="1">Peripheral membrane protein</topology>
    </subcellularLocation>
</comment>
<evidence type="ECO:0000256" key="3">
    <source>
        <dbReference type="ARBA" id="ARBA00020983"/>
    </source>
</evidence>
<organism evidence="10 11">
    <name type="scientific">Hyalella azteca</name>
    <name type="common">Amphipod</name>
    <dbReference type="NCBI Taxonomy" id="294128"/>
    <lineage>
        <taxon>Eukaryota</taxon>
        <taxon>Metazoa</taxon>
        <taxon>Ecdysozoa</taxon>
        <taxon>Arthropoda</taxon>
        <taxon>Crustacea</taxon>
        <taxon>Multicrustacea</taxon>
        <taxon>Malacostraca</taxon>
        <taxon>Eumalacostraca</taxon>
        <taxon>Peracarida</taxon>
        <taxon>Amphipoda</taxon>
        <taxon>Senticaudata</taxon>
        <taxon>Talitrida</taxon>
        <taxon>Talitroidea</taxon>
        <taxon>Hyalellidae</taxon>
        <taxon>Hyalella</taxon>
    </lineage>
</organism>
<evidence type="ECO:0000256" key="7">
    <source>
        <dbReference type="ARBA" id="ARBA00023136"/>
    </source>
</evidence>
<evidence type="ECO:0000313" key="10">
    <source>
        <dbReference type="Proteomes" id="UP000694843"/>
    </source>
</evidence>
<proteinExistence type="inferred from homology"/>
<evidence type="ECO:0000256" key="9">
    <source>
        <dbReference type="SAM" id="MobiDB-lite"/>
    </source>
</evidence>
<dbReference type="AlphaFoldDB" id="A0A8B7P7F6"/>
<reference evidence="11" key="1">
    <citation type="submission" date="2025-08" db="UniProtKB">
        <authorList>
            <consortium name="RefSeq"/>
        </authorList>
    </citation>
    <scope>IDENTIFICATION</scope>
</reference>
<dbReference type="SUPFAM" id="SSF74788">
    <property type="entry name" value="Cullin repeat-like"/>
    <property type="match status" value="1"/>
</dbReference>
<dbReference type="PANTHER" id="PTHR21311:SF0">
    <property type="entry name" value="CONSERVED OLIGOMERIC GOLGI COMPLEX SUBUNIT 8"/>
    <property type="match status" value="1"/>
</dbReference>
<dbReference type="InterPro" id="IPR016159">
    <property type="entry name" value="Cullin_repeat-like_dom_sf"/>
</dbReference>
<dbReference type="OrthoDB" id="1661054at2759"/>
<dbReference type="GO" id="GO:0000139">
    <property type="term" value="C:Golgi membrane"/>
    <property type="evidence" value="ECO:0007669"/>
    <property type="project" value="UniProtKB-SubCell"/>
</dbReference>
<sequence length="728" mass="78198">MNVCEESLLNVLMPDGVPASWLESDDFSAYIKHLASGGLQKLSSECDALKDEQASLLEQTKELAYKEYLTFIHASDCSKSLHSQLASLENQLSHTSDSVASLHSTLDGFVNTSRSLLASRQLNSTTLAKHTQLLEILELSQLLDTCVRNGYHDEALEIIAYVRRLEKRHGSIPIIKSIVREVQASSQQMLSQLLAQLRTEASLPQCLKVVGLMRTLDVFTECQLRMKFLHARDAWMTAALAALPAHDPYQHLAATVECARVHVFDVVTQYRAIFSDDDVPYGAAHRGPHDAYLPALLQSWLLHRVSGLLQAVRAELLSSDICGGPLESLLAQCLFFGQSLSRIGADFRGLLTDMFVEAGVRHLRRGVRAASHKFDEALSCYSLLDACPASLSVPVVGPEVGGRAPLELQEFPPLAQYFNCLVTMFNALRLCCLTALLPALVALLTASLHKVVRGLVELHAVESAGFSGAEHAAYARLCAAVRAVLLPYLNACVRRLYPLARLAAVSGASAPQLARRNFGQLDIDEICRPLEPFIPRTPTDVSPDTEDQIIELEKLEIAGTKDDEANTGIIISNLTEDSDLVVEATTSVDRSSHPNEVSENKTSQLSENLEWNSRNDVRESEISGESSFPVSEATSSQSKALSADATETDVLSQETVASMEETSLQGDSVHASNSGPVAAVAPGSVAAEGSVAAGAFGSVAAGAPGSVAAGAFGLISSGDAESLDVVAK</sequence>
<dbReference type="PANTHER" id="PTHR21311">
    <property type="entry name" value="CONSERVED OLIGOMERIC GOLGI COMPLEX COMPONENT 8"/>
    <property type="match status" value="1"/>
</dbReference>
<evidence type="ECO:0000256" key="6">
    <source>
        <dbReference type="ARBA" id="ARBA00023034"/>
    </source>
</evidence>
<dbReference type="GO" id="GO:0015031">
    <property type="term" value="P:protein transport"/>
    <property type="evidence" value="ECO:0007669"/>
    <property type="project" value="UniProtKB-KW"/>
</dbReference>
<dbReference type="OMA" id="WETWPSS"/>
<dbReference type="GO" id="GO:0006891">
    <property type="term" value="P:intra-Golgi vesicle-mediated transport"/>
    <property type="evidence" value="ECO:0007669"/>
    <property type="project" value="TreeGrafter"/>
</dbReference>
<dbReference type="KEGG" id="hazt:108678241"/>
<protein>
    <recommendedName>
        <fullName evidence="3">Conserved oligomeric Golgi complex subunit 8</fullName>
    </recommendedName>
    <alternativeName>
        <fullName evidence="8">Component of oligomeric Golgi complex 8</fullName>
    </alternativeName>
</protein>
<evidence type="ECO:0000256" key="4">
    <source>
        <dbReference type="ARBA" id="ARBA00022448"/>
    </source>
</evidence>
<keyword evidence="7" id="KW-0472">Membrane</keyword>
<evidence type="ECO:0000256" key="1">
    <source>
        <dbReference type="ARBA" id="ARBA00004395"/>
    </source>
</evidence>
<keyword evidence="5" id="KW-0653">Protein transport</keyword>
<feature type="compositionally biased region" description="Polar residues" evidence="9">
    <location>
        <begin position="623"/>
        <end position="640"/>
    </location>
</feature>
<feature type="compositionally biased region" description="Basic and acidic residues" evidence="9">
    <location>
        <begin position="590"/>
        <end position="599"/>
    </location>
</feature>
<name>A0A8B7P7F6_HYAAZ</name>
<evidence type="ECO:0000256" key="2">
    <source>
        <dbReference type="ARBA" id="ARBA00006419"/>
    </source>
</evidence>
<evidence type="ECO:0000256" key="8">
    <source>
        <dbReference type="ARBA" id="ARBA00031347"/>
    </source>
</evidence>
<dbReference type="GeneID" id="108678241"/>
<evidence type="ECO:0000256" key="5">
    <source>
        <dbReference type="ARBA" id="ARBA00022927"/>
    </source>
</evidence>
<gene>
    <name evidence="11" type="primary">LOC108678241</name>
</gene>
<dbReference type="RefSeq" id="XP_018022099.1">
    <property type="nucleotide sequence ID" value="XM_018166610.1"/>
</dbReference>
<feature type="region of interest" description="Disordered" evidence="9">
    <location>
        <begin position="584"/>
        <end position="648"/>
    </location>
</feature>
<dbReference type="Pfam" id="PF04124">
    <property type="entry name" value="Dor1"/>
    <property type="match status" value="1"/>
</dbReference>
<keyword evidence="10" id="KW-1185">Reference proteome</keyword>
<evidence type="ECO:0000313" key="11">
    <source>
        <dbReference type="RefSeq" id="XP_018022099.1"/>
    </source>
</evidence>
<dbReference type="CTD" id="84342"/>
<dbReference type="InterPro" id="IPR007255">
    <property type="entry name" value="COG8"/>
</dbReference>
<feature type="compositionally biased region" description="Polar residues" evidence="9">
    <location>
        <begin position="600"/>
        <end position="612"/>
    </location>
</feature>
<dbReference type="GO" id="GO:0017119">
    <property type="term" value="C:Golgi transport complex"/>
    <property type="evidence" value="ECO:0007669"/>
    <property type="project" value="InterPro"/>
</dbReference>
<accession>A0A8B7P7F6</accession>
<comment type="similarity">
    <text evidence="2">Belongs to the COG8 family.</text>
</comment>
<dbReference type="Proteomes" id="UP000694843">
    <property type="component" value="Unplaced"/>
</dbReference>